<dbReference type="PANTHER" id="PTHR23339">
    <property type="entry name" value="TYROSINE SPECIFIC PROTEIN PHOSPHATASE AND DUAL SPECIFICITY PROTEIN PHOSPHATASE"/>
    <property type="match status" value="1"/>
</dbReference>
<dbReference type="InterPro" id="IPR003595">
    <property type="entry name" value="Tyr_Pase_cat"/>
</dbReference>
<dbReference type="InterPro" id="IPR020422">
    <property type="entry name" value="TYR_PHOSPHATASE_DUAL_dom"/>
</dbReference>
<dbReference type="InterPro" id="IPR029021">
    <property type="entry name" value="Prot-tyrosine_phosphatase-like"/>
</dbReference>
<dbReference type="InterPro" id="IPR016130">
    <property type="entry name" value="Tyr_Pase_AS"/>
</dbReference>
<evidence type="ECO:0000313" key="4">
    <source>
        <dbReference type="EMBL" id="SMC17795.1"/>
    </source>
</evidence>
<dbReference type="SUPFAM" id="SSF52799">
    <property type="entry name" value="(Phosphotyrosine protein) phosphatases II"/>
    <property type="match status" value="1"/>
</dbReference>
<feature type="domain" description="Tyrosine-protein phosphatase" evidence="2">
    <location>
        <begin position="5"/>
        <end position="148"/>
    </location>
</feature>
<evidence type="ECO:0000259" key="2">
    <source>
        <dbReference type="PROSITE" id="PS50054"/>
    </source>
</evidence>
<dbReference type="InterPro" id="IPR050561">
    <property type="entry name" value="PTP"/>
</dbReference>
<dbReference type="PROSITE" id="PS50054">
    <property type="entry name" value="TYR_PHOSPHATASE_DUAL"/>
    <property type="match status" value="1"/>
</dbReference>
<dbReference type="SMART" id="SM00404">
    <property type="entry name" value="PTPc_motif"/>
    <property type="match status" value="1"/>
</dbReference>
<evidence type="ECO:0000256" key="1">
    <source>
        <dbReference type="ARBA" id="ARBA00022801"/>
    </source>
</evidence>
<accession>A0A1W1X1K9</accession>
<dbReference type="PROSITE" id="PS00383">
    <property type="entry name" value="TYR_PHOSPHATASE_1"/>
    <property type="match status" value="1"/>
</dbReference>
<dbReference type="Pfam" id="PF22785">
    <property type="entry name" value="Tc-R-P"/>
    <property type="match status" value="1"/>
</dbReference>
<keyword evidence="5" id="KW-1185">Reference proteome</keyword>
<feature type="domain" description="Tyrosine specific protein phosphatases" evidence="3">
    <location>
        <begin position="71"/>
        <end position="127"/>
    </location>
</feature>
<dbReference type="InterPro" id="IPR000387">
    <property type="entry name" value="Tyr_Pase_dom"/>
</dbReference>
<keyword evidence="1" id="KW-0378">Hydrolase</keyword>
<dbReference type="Proteomes" id="UP000192783">
    <property type="component" value="Unassembled WGS sequence"/>
</dbReference>
<dbReference type="PROSITE" id="PS50056">
    <property type="entry name" value="TYR_PHOSPHATASE_2"/>
    <property type="match status" value="1"/>
</dbReference>
<evidence type="ECO:0000313" key="5">
    <source>
        <dbReference type="Proteomes" id="UP000192783"/>
    </source>
</evidence>
<proteinExistence type="predicted"/>
<dbReference type="AlphaFoldDB" id="A0A1W1X1K9"/>
<dbReference type="OrthoDB" id="9806482at2"/>
<protein>
    <submittedName>
        <fullName evidence="4">Dual specificity phosphatase, catalytic domain</fullName>
    </submittedName>
</protein>
<dbReference type="EMBL" id="FWXF01000001">
    <property type="protein sequence ID" value="SMC17795.1"/>
    <property type="molecule type" value="Genomic_DNA"/>
</dbReference>
<dbReference type="GO" id="GO:0016787">
    <property type="term" value="F:hydrolase activity"/>
    <property type="evidence" value="ECO:0007669"/>
    <property type="project" value="UniProtKB-KW"/>
</dbReference>
<dbReference type="RefSeq" id="WP_084055853.1">
    <property type="nucleotide sequence ID" value="NZ_FWXF01000001.1"/>
</dbReference>
<dbReference type="SMART" id="SM00195">
    <property type="entry name" value="DSPc"/>
    <property type="match status" value="1"/>
</dbReference>
<sequence length="377" mass="42415">MSDYEIRWITDQLAVGHAPMSYRHLDEIRAQGITAIVNLCGEYCDLHELEEGHGFEVYYLPIPDERAPDLAELEKALDWLDESVYLGKKVLVHCRFGIGRTGTFVTSYLLRCGFGIKSAKKRLKQIRSSPTSFSQWRMLRKVGKQEKQLTVREPSLEGKHVLDLAPYFADYRELARQADVTFRRQAERSPGLLVCGTETATCCGRLLFLQFIEAAYLSHTMNKVLTREQRLAAVERAVECSRRFSSGPVKSTDNARGLIPAAAPEATEYGVPAPPGPNEDAYRCPLSVEDRCILFDHRPLACRLFGLEDANRGENLNPAEGLSPAQSRTLLYRISQDLFFALNGVFIEGRSLLFPLPHVVSGKFIQDYFGFLKTTGT</sequence>
<name>A0A1W1X1K9_9BACT</name>
<dbReference type="STRING" id="1121390.SAMN02746041_00396"/>
<dbReference type="FunFam" id="3.90.190.10:FF:000157">
    <property type="entry name" value="Protein-tyrosine phosphatase"/>
    <property type="match status" value="1"/>
</dbReference>
<organism evidence="4 5">
    <name type="scientific">Desulfacinum hydrothermale DSM 13146</name>
    <dbReference type="NCBI Taxonomy" id="1121390"/>
    <lineage>
        <taxon>Bacteria</taxon>
        <taxon>Pseudomonadati</taxon>
        <taxon>Thermodesulfobacteriota</taxon>
        <taxon>Syntrophobacteria</taxon>
        <taxon>Syntrophobacterales</taxon>
        <taxon>Syntrophobacteraceae</taxon>
        <taxon>Desulfacinum</taxon>
    </lineage>
</organism>
<reference evidence="4 5" key="1">
    <citation type="submission" date="2017-04" db="EMBL/GenBank/DDBJ databases">
        <authorList>
            <person name="Afonso C.L."/>
            <person name="Miller P.J."/>
            <person name="Scott M.A."/>
            <person name="Spackman E."/>
            <person name="Goraichik I."/>
            <person name="Dimitrov K.M."/>
            <person name="Suarez D.L."/>
            <person name="Swayne D.E."/>
        </authorList>
    </citation>
    <scope>NUCLEOTIDE SEQUENCE [LARGE SCALE GENOMIC DNA]</scope>
    <source>
        <strain evidence="4 5">DSM 13146</strain>
    </source>
</reference>
<gene>
    <name evidence="4" type="ORF">SAMN02746041_00396</name>
</gene>
<evidence type="ECO:0000259" key="3">
    <source>
        <dbReference type="PROSITE" id="PS50056"/>
    </source>
</evidence>
<dbReference type="Gene3D" id="3.90.190.10">
    <property type="entry name" value="Protein tyrosine phosphatase superfamily"/>
    <property type="match status" value="1"/>
</dbReference>